<reference evidence="1" key="1">
    <citation type="journal article" date="2015" name="Nature">
        <title>Complex archaea that bridge the gap between prokaryotes and eukaryotes.</title>
        <authorList>
            <person name="Spang A."/>
            <person name="Saw J.H."/>
            <person name="Jorgensen S.L."/>
            <person name="Zaremba-Niedzwiedzka K."/>
            <person name="Martijn J."/>
            <person name="Lind A.E."/>
            <person name="van Eijk R."/>
            <person name="Schleper C."/>
            <person name="Guy L."/>
            <person name="Ettema T.J."/>
        </authorList>
    </citation>
    <scope>NUCLEOTIDE SEQUENCE</scope>
</reference>
<accession>A0A0F9DG93</accession>
<dbReference type="EMBL" id="LAZR01031767">
    <property type="protein sequence ID" value="KKL52791.1"/>
    <property type="molecule type" value="Genomic_DNA"/>
</dbReference>
<protein>
    <submittedName>
        <fullName evidence="1">Uncharacterized protein</fullName>
    </submittedName>
</protein>
<proteinExistence type="predicted"/>
<dbReference type="AlphaFoldDB" id="A0A0F9DG93"/>
<gene>
    <name evidence="1" type="ORF">LCGC14_2281900</name>
</gene>
<feature type="non-terminal residue" evidence="1">
    <location>
        <position position="247"/>
    </location>
</feature>
<organism evidence="1">
    <name type="scientific">marine sediment metagenome</name>
    <dbReference type="NCBI Taxonomy" id="412755"/>
    <lineage>
        <taxon>unclassified sequences</taxon>
        <taxon>metagenomes</taxon>
        <taxon>ecological metagenomes</taxon>
    </lineage>
</organism>
<sequence length="247" mass="29108">MYKIKDWENHFETAKTKTFNRCQRLTFSNDLSDPHFRRLVRGHKDGYAHFGIWVAICEFHSSQSKPRLGYLTDDGQEDGNPLSTSEIADLIRAPEKMVEVALERLSDPYIGWITDERRPCDDHTETIVGDQSSSLSTPLHSTLKSSYGDKTIKKTIQSNAQIEFEQFWDIWPKKIDKDKCRQWWERNKPDKELFDLMATNIAAMKKTPQWENPQYIPGPYKWLYGKRWKDEISKIDPEPEVHYFSDE</sequence>
<evidence type="ECO:0000313" key="1">
    <source>
        <dbReference type="EMBL" id="KKL52791.1"/>
    </source>
</evidence>
<name>A0A0F9DG93_9ZZZZ</name>
<comment type="caution">
    <text evidence="1">The sequence shown here is derived from an EMBL/GenBank/DDBJ whole genome shotgun (WGS) entry which is preliminary data.</text>
</comment>